<gene>
    <name evidence="1" type="ORF">FA13DRAFT_232807</name>
</gene>
<proteinExistence type="predicted"/>
<evidence type="ECO:0000313" key="1">
    <source>
        <dbReference type="EMBL" id="TEB32925.1"/>
    </source>
</evidence>
<keyword evidence="2" id="KW-1185">Reference proteome</keyword>
<evidence type="ECO:0000313" key="2">
    <source>
        <dbReference type="Proteomes" id="UP000298030"/>
    </source>
</evidence>
<dbReference type="EMBL" id="QPFP01000014">
    <property type="protein sequence ID" value="TEB32925.1"/>
    <property type="molecule type" value="Genomic_DNA"/>
</dbReference>
<accession>A0A4Y7TFG5</accession>
<dbReference type="AlphaFoldDB" id="A0A4Y7TFG5"/>
<sequence>MEGGGMLSILSGLVVRGREWGVVTVGVVWGCRSGGGWWDRDGFGRCALGVTGGPRHAGLLRGSVTIADTQRVLGWWWWRGKKGLMGLLMDLVVIQKVGWSLLDAGGRYWTSGDLG</sequence>
<reference evidence="1 2" key="1">
    <citation type="journal article" date="2019" name="Nat. Ecol. Evol.">
        <title>Megaphylogeny resolves global patterns of mushroom evolution.</title>
        <authorList>
            <person name="Varga T."/>
            <person name="Krizsan K."/>
            <person name="Foldi C."/>
            <person name="Dima B."/>
            <person name="Sanchez-Garcia M."/>
            <person name="Sanchez-Ramirez S."/>
            <person name="Szollosi G.J."/>
            <person name="Szarkandi J.G."/>
            <person name="Papp V."/>
            <person name="Albert L."/>
            <person name="Andreopoulos W."/>
            <person name="Angelini C."/>
            <person name="Antonin V."/>
            <person name="Barry K.W."/>
            <person name="Bougher N.L."/>
            <person name="Buchanan P."/>
            <person name="Buyck B."/>
            <person name="Bense V."/>
            <person name="Catcheside P."/>
            <person name="Chovatia M."/>
            <person name="Cooper J."/>
            <person name="Damon W."/>
            <person name="Desjardin D."/>
            <person name="Finy P."/>
            <person name="Geml J."/>
            <person name="Haridas S."/>
            <person name="Hughes K."/>
            <person name="Justo A."/>
            <person name="Karasinski D."/>
            <person name="Kautmanova I."/>
            <person name="Kiss B."/>
            <person name="Kocsube S."/>
            <person name="Kotiranta H."/>
            <person name="LaButti K.M."/>
            <person name="Lechner B.E."/>
            <person name="Liimatainen K."/>
            <person name="Lipzen A."/>
            <person name="Lukacs Z."/>
            <person name="Mihaltcheva S."/>
            <person name="Morgado L.N."/>
            <person name="Niskanen T."/>
            <person name="Noordeloos M.E."/>
            <person name="Ohm R.A."/>
            <person name="Ortiz-Santana B."/>
            <person name="Ovrebo C."/>
            <person name="Racz N."/>
            <person name="Riley R."/>
            <person name="Savchenko A."/>
            <person name="Shiryaev A."/>
            <person name="Soop K."/>
            <person name="Spirin V."/>
            <person name="Szebenyi C."/>
            <person name="Tomsovsky M."/>
            <person name="Tulloss R.E."/>
            <person name="Uehling J."/>
            <person name="Grigoriev I.V."/>
            <person name="Vagvolgyi C."/>
            <person name="Papp T."/>
            <person name="Martin F.M."/>
            <person name="Miettinen O."/>
            <person name="Hibbett D.S."/>
            <person name="Nagy L.G."/>
        </authorList>
    </citation>
    <scope>NUCLEOTIDE SEQUENCE [LARGE SCALE GENOMIC DNA]</scope>
    <source>
        <strain evidence="1 2">FP101781</strain>
    </source>
</reference>
<organism evidence="1 2">
    <name type="scientific">Coprinellus micaceus</name>
    <name type="common">Glistening ink-cap mushroom</name>
    <name type="synonym">Coprinus micaceus</name>
    <dbReference type="NCBI Taxonomy" id="71717"/>
    <lineage>
        <taxon>Eukaryota</taxon>
        <taxon>Fungi</taxon>
        <taxon>Dikarya</taxon>
        <taxon>Basidiomycota</taxon>
        <taxon>Agaricomycotina</taxon>
        <taxon>Agaricomycetes</taxon>
        <taxon>Agaricomycetidae</taxon>
        <taxon>Agaricales</taxon>
        <taxon>Agaricineae</taxon>
        <taxon>Psathyrellaceae</taxon>
        <taxon>Coprinellus</taxon>
    </lineage>
</organism>
<protein>
    <submittedName>
        <fullName evidence="1">Uncharacterized protein</fullName>
    </submittedName>
</protein>
<dbReference type="Proteomes" id="UP000298030">
    <property type="component" value="Unassembled WGS sequence"/>
</dbReference>
<name>A0A4Y7TFG5_COPMI</name>
<comment type="caution">
    <text evidence="1">The sequence shown here is derived from an EMBL/GenBank/DDBJ whole genome shotgun (WGS) entry which is preliminary data.</text>
</comment>